<comment type="caution">
    <text evidence="6">The sequence shown here is derived from an EMBL/GenBank/DDBJ whole genome shotgun (WGS) entry which is preliminary data.</text>
</comment>
<keyword evidence="3" id="KW-0949">S-adenosyl-L-methionine</keyword>
<proteinExistence type="predicted"/>
<dbReference type="InterPro" id="IPR029063">
    <property type="entry name" value="SAM-dependent_MTases_sf"/>
</dbReference>
<dbReference type="GO" id="GO:0036009">
    <property type="term" value="F:protein-glutamine N-methyltransferase activity"/>
    <property type="evidence" value="ECO:0007669"/>
    <property type="project" value="TreeGrafter"/>
</dbReference>
<dbReference type="InterPro" id="IPR002052">
    <property type="entry name" value="DNA_methylase_N6_adenine_CS"/>
</dbReference>
<dbReference type="SUPFAM" id="SSF53335">
    <property type="entry name" value="S-adenosyl-L-methionine-dependent methyltransferases"/>
    <property type="match status" value="1"/>
</dbReference>
<dbReference type="InterPro" id="IPR050320">
    <property type="entry name" value="N5-glutamine_MTase"/>
</dbReference>
<dbReference type="InterPro" id="IPR040758">
    <property type="entry name" value="PrmC_N"/>
</dbReference>
<dbReference type="InterPro" id="IPR004556">
    <property type="entry name" value="HemK-like"/>
</dbReference>
<evidence type="ECO:0008006" key="8">
    <source>
        <dbReference type="Google" id="ProtNLM"/>
    </source>
</evidence>
<dbReference type="Pfam" id="PF01170">
    <property type="entry name" value="UPF0020"/>
    <property type="match status" value="1"/>
</dbReference>
<dbReference type="EMBL" id="PEZP01000015">
    <property type="protein sequence ID" value="PIT98330.1"/>
    <property type="molecule type" value="Genomic_DNA"/>
</dbReference>
<evidence type="ECO:0000259" key="4">
    <source>
        <dbReference type="Pfam" id="PF01170"/>
    </source>
</evidence>
<dbReference type="PANTHER" id="PTHR18895:SF74">
    <property type="entry name" value="MTRF1L RELEASE FACTOR GLUTAMINE METHYLTRANSFERASE"/>
    <property type="match status" value="1"/>
</dbReference>
<evidence type="ECO:0000259" key="5">
    <source>
        <dbReference type="Pfam" id="PF17827"/>
    </source>
</evidence>
<gene>
    <name evidence="6" type="ORF">COT71_01305</name>
</gene>
<name>A0A2M6WZZ0_9BACT</name>
<feature type="domain" description="Ribosomal RNA large subunit methyltransferase K/L-like methyltransferase" evidence="4">
    <location>
        <begin position="136"/>
        <end position="204"/>
    </location>
</feature>
<dbReference type="PROSITE" id="PS00092">
    <property type="entry name" value="N6_MTASE"/>
    <property type="match status" value="1"/>
</dbReference>
<reference evidence="7" key="1">
    <citation type="submission" date="2017-09" db="EMBL/GenBank/DDBJ databases">
        <title>Depth-based differentiation of microbial function through sediment-hosted aquifers and enrichment of novel symbionts in the deep terrestrial subsurface.</title>
        <authorList>
            <person name="Probst A.J."/>
            <person name="Ladd B."/>
            <person name="Jarett J.K."/>
            <person name="Geller-Mcgrath D.E."/>
            <person name="Sieber C.M.K."/>
            <person name="Emerson J.B."/>
            <person name="Anantharaman K."/>
            <person name="Thomas B.C."/>
            <person name="Malmstrom R."/>
            <person name="Stieglmeier M."/>
            <person name="Klingl A."/>
            <person name="Woyke T."/>
            <person name="Ryan C.M."/>
            <person name="Banfield J.F."/>
        </authorList>
    </citation>
    <scope>NUCLEOTIDE SEQUENCE [LARGE SCALE GENOMIC DNA]</scope>
</reference>
<evidence type="ECO:0000256" key="2">
    <source>
        <dbReference type="ARBA" id="ARBA00022679"/>
    </source>
</evidence>
<dbReference type="Proteomes" id="UP000230731">
    <property type="component" value="Unassembled WGS sequence"/>
</dbReference>
<dbReference type="GO" id="GO:0032259">
    <property type="term" value="P:methylation"/>
    <property type="evidence" value="ECO:0007669"/>
    <property type="project" value="UniProtKB-KW"/>
</dbReference>
<dbReference type="CDD" id="cd02440">
    <property type="entry name" value="AdoMet_MTases"/>
    <property type="match status" value="1"/>
</dbReference>
<keyword evidence="2" id="KW-0808">Transferase</keyword>
<dbReference type="Gene3D" id="3.40.50.150">
    <property type="entry name" value="Vaccinia Virus protein VP39"/>
    <property type="match status" value="1"/>
</dbReference>
<dbReference type="AlphaFoldDB" id="A0A2M6WZZ0"/>
<dbReference type="GO" id="GO:0003676">
    <property type="term" value="F:nucleic acid binding"/>
    <property type="evidence" value="ECO:0007669"/>
    <property type="project" value="InterPro"/>
</dbReference>
<dbReference type="NCBIfam" id="TIGR00536">
    <property type="entry name" value="hemK_fam"/>
    <property type="match status" value="1"/>
</dbReference>
<sequence>MIVDKALREARSVLRFDSDAPSLDAERLVLHAMGRREPSWLAAHGDEQLPDAAAAHLASLVRRRQTGEPLAYILNEWEFYGRRFFIDEQVLVPRPDTEMLVERALEYVLRQARPLIIADIGTGSGCVVITLALELATVISLPAFIATDISPATLSVAKRNAKKFRVLDKIEFIQSNMLDFLKGRKTMVDLIVSNPPYVTSQELAQAGQTPDTIGLTFEPKVALDGGSDGQNFIRQIAVSGIPAFVEVTGGRVQEFNVA</sequence>
<evidence type="ECO:0000313" key="6">
    <source>
        <dbReference type="EMBL" id="PIT98330.1"/>
    </source>
</evidence>
<protein>
    <recommendedName>
        <fullName evidence="8">Peptide chain release factor N(5)-glutamine methyltransferase</fullName>
    </recommendedName>
</protein>
<evidence type="ECO:0000256" key="3">
    <source>
        <dbReference type="ARBA" id="ARBA00022691"/>
    </source>
</evidence>
<evidence type="ECO:0000256" key="1">
    <source>
        <dbReference type="ARBA" id="ARBA00022603"/>
    </source>
</evidence>
<keyword evidence="1" id="KW-0489">Methyltransferase</keyword>
<evidence type="ECO:0000313" key="7">
    <source>
        <dbReference type="Proteomes" id="UP000230731"/>
    </source>
</evidence>
<dbReference type="Gene3D" id="1.10.8.10">
    <property type="entry name" value="DNA helicase RuvA subunit, C-terminal domain"/>
    <property type="match status" value="1"/>
</dbReference>
<feature type="domain" description="Release factor glutamine methyltransferase N-terminal" evidence="5">
    <location>
        <begin position="6"/>
        <end position="74"/>
    </location>
</feature>
<organism evidence="6 7">
    <name type="scientific">Candidatus Andersenbacteria bacterium CG10_big_fil_rev_8_21_14_0_10_54_11</name>
    <dbReference type="NCBI Taxonomy" id="1974485"/>
    <lineage>
        <taxon>Bacteria</taxon>
        <taxon>Candidatus Anderseniibacteriota</taxon>
    </lineage>
</organism>
<dbReference type="PANTHER" id="PTHR18895">
    <property type="entry name" value="HEMK METHYLTRANSFERASE"/>
    <property type="match status" value="1"/>
</dbReference>
<dbReference type="Pfam" id="PF17827">
    <property type="entry name" value="PrmC_N"/>
    <property type="match status" value="1"/>
</dbReference>
<accession>A0A2M6WZZ0</accession>
<dbReference type="InterPro" id="IPR000241">
    <property type="entry name" value="RlmKL-like_Mtase"/>
</dbReference>